<dbReference type="EMBL" id="KE384749">
    <property type="protein sequence ID" value="KJK75493.1"/>
    <property type="molecule type" value="Genomic_DNA"/>
</dbReference>
<organism evidence="2 3">
    <name type="scientific">Metarhizium anisopliae BRIP 53293</name>
    <dbReference type="NCBI Taxonomy" id="1291518"/>
    <lineage>
        <taxon>Eukaryota</taxon>
        <taxon>Fungi</taxon>
        <taxon>Dikarya</taxon>
        <taxon>Ascomycota</taxon>
        <taxon>Pezizomycotina</taxon>
        <taxon>Sordariomycetes</taxon>
        <taxon>Hypocreomycetidae</taxon>
        <taxon>Hypocreales</taxon>
        <taxon>Clavicipitaceae</taxon>
        <taxon>Metarhizium</taxon>
    </lineage>
</organism>
<accession>A0A0D9NNY0</accession>
<dbReference type="Proteomes" id="UP000054544">
    <property type="component" value="Unassembled WGS sequence"/>
</dbReference>
<name>A0A0D9NNY0_METAN</name>
<sequence>MRTNNSPWLVPNCTPVLNYWSANGIFRRPIEIGELNFGGAVQMVKAMARPGVDRQSGSRKAKPSPPPEVP</sequence>
<reference evidence="3" key="1">
    <citation type="journal article" date="2014" name="BMC Genomics">
        <title>The genome sequence of the biocontrol fungus Metarhizium anisopliae and comparative genomics of Metarhizium species.</title>
        <authorList>
            <person name="Pattemore J.A."/>
            <person name="Hane J.K."/>
            <person name="Williams A.H."/>
            <person name="Wilson B.A."/>
            <person name="Stodart B.J."/>
            <person name="Ash G.J."/>
        </authorList>
    </citation>
    <scope>NUCLEOTIDE SEQUENCE [LARGE SCALE GENOMIC DNA]</scope>
    <source>
        <strain evidence="3">BRIP 53293</strain>
    </source>
</reference>
<evidence type="ECO:0000256" key="1">
    <source>
        <dbReference type="SAM" id="MobiDB-lite"/>
    </source>
</evidence>
<proteinExistence type="predicted"/>
<keyword evidence="3" id="KW-1185">Reference proteome</keyword>
<evidence type="ECO:0000313" key="3">
    <source>
        <dbReference type="Proteomes" id="UP000054544"/>
    </source>
</evidence>
<gene>
    <name evidence="2" type="ORF">H634G_08856</name>
</gene>
<dbReference type="AlphaFoldDB" id="A0A0D9NNY0"/>
<feature type="region of interest" description="Disordered" evidence="1">
    <location>
        <begin position="48"/>
        <end position="70"/>
    </location>
</feature>
<evidence type="ECO:0000313" key="2">
    <source>
        <dbReference type="EMBL" id="KJK75493.1"/>
    </source>
</evidence>
<protein>
    <submittedName>
        <fullName evidence="2">Uncharacterized protein</fullName>
    </submittedName>
</protein>